<sequence length="388" mass="44548">MDAEQLKQLIADDDLGLLDVKPVQSTAQSAEERLIDKFHQITEFYRLHAREPEVNPSNMQEAQLAMSLSALRKDEAKLQLLQNFDEFGLLATLEPPASMEDIYNDDDLGLLDDPAPEVDIFNLKHVRSQIEMPDYIAQREACEDFDRFEPLFKNCHQDLRSGKRQMLPFANEQQIETGQFFVLKGIMAYVAAVGEKELKGGKVNARMRCIFENGTESAMLLRSLARELYKDGRRITEHEDRLVKELDGLTDTDQQTGTIYVLRSRSQNPKIAQNKDLYKIGYSRGSVEERIKNAADDPTYLMAPVRIVTSFECYNLNPQKLELLLHKFFAKACLEIDVFDDVGKRHTPREWFVAPLAVIEEAIRLTLSEEIPDYFYDAETKLIRMAQS</sequence>
<name>A0ABZ0RSI3_9BACT</name>
<protein>
    <submittedName>
        <fullName evidence="2">GIY-YIG nuclease family protein</fullName>
    </submittedName>
</protein>
<keyword evidence="3" id="KW-1185">Reference proteome</keyword>
<feature type="domain" description="Bacteriophage T5 Orf172 DNA-binding" evidence="1">
    <location>
        <begin position="272"/>
        <end position="366"/>
    </location>
</feature>
<dbReference type="InterPro" id="IPR018306">
    <property type="entry name" value="Phage_T5_Orf172_DNA-bd"/>
</dbReference>
<dbReference type="Pfam" id="PF13455">
    <property type="entry name" value="MUG113"/>
    <property type="match status" value="1"/>
</dbReference>
<evidence type="ECO:0000313" key="3">
    <source>
        <dbReference type="Proteomes" id="UP001324993"/>
    </source>
</evidence>
<dbReference type="Proteomes" id="UP001324993">
    <property type="component" value="Chromosome"/>
</dbReference>
<accession>A0ABZ0RSI3</accession>
<evidence type="ECO:0000313" key="2">
    <source>
        <dbReference type="EMBL" id="WPJ98128.1"/>
    </source>
</evidence>
<organism evidence="2 3">
    <name type="scientific">Coraliomargarita algicola</name>
    <dbReference type="NCBI Taxonomy" id="3092156"/>
    <lineage>
        <taxon>Bacteria</taxon>
        <taxon>Pseudomonadati</taxon>
        <taxon>Verrucomicrobiota</taxon>
        <taxon>Opitutia</taxon>
        <taxon>Puniceicoccales</taxon>
        <taxon>Coraliomargaritaceae</taxon>
        <taxon>Coraliomargarita</taxon>
    </lineage>
</organism>
<dbReference type="RefSeq" id="WP_319834931.1">
    <property type="nucleotide sequence ID" value="NZ_CP138858.1"/>
</dbReference>
<proteinExistence type="predicted"/>
<evidence type="ECO:0000259" key="1">
    <source>
        <dbReference type="SMART" id="SM00974"/>
    </source>
</evidence>
<dbReference type="EMBL" id="CP138858">
    <property type="protein sequence ID" value="WPJ98128.1"/>
    <property type="molecule type" value="Genomic_DNA"/>
</dbReference>
<gene>
    <name evidence="2" type="ORF">SH580_10495</name>
</gene>
<reference evidence="2 3" key="1">
    <citation type="submission" date="2023-11" db="EMBL/GenBank/DDBJ databases">
        <title>Coraliomargarita sp. nov., isolated from marine algae.</title>
        <authorList>
            <person name="Lee J.K."/>
            <person name="Baek J.H."/>
            <person name="Kim J.M."/>
            <person name="Choi D.G."/>
            <person name="Jeon C.O."/>
        </authorList>
    </citation>
    <scope>NUCLEOTIDE SEQUENCE [LARGE SCALE GENOMIC DNA]</scope>
    <source>
        <strain evidence="2 3">J2-16</strain>
    </source>
</reference>
<dbReference type="SMART" id="SM00974">
    <property type="entry name" value="T5orf172"/>
    <property type="match status" value="1"/>
</dbReference>